<dbReference type="AlphaFoldDB" id="A0A6M3LXF8"/>
<protein>
    <submittedName>
        <fullName evidence="1">Uncharacterized protein</fullName>
    </submittedName>
</protein>
<accession>A0A6M3LXF8</accession>
<gene>
    <name evidence="1" type="ORF">MM171A01633_0002</name>
</gene>
<dbReference type="EMBL" id="MT143601">
    <property type="protein sequence ID" value="QJA98689.1"/>
    <property type="molecule type" value="Genomic_DNA"/>
</dbReference>
<reference evidence="1" key="1">
    <citation type="submission" date="2020-03" db="EMBL/GenBank/DDBJ databases">
        <title>The deep terrestrial virosphere.</title>
        <authorList>
            <person name="Holmfeldt K."/>
            <person name="Nilsson E."/>
            <person name="Simone D."/>
            <person name="Lopez-Fernandez M."/>
            <person name="Wu X."/>
            <person name="de Brujin I."/>
            <person name="Lundin D."/>
            <person name="Andersson A."/>
            <person name="Bertilsson S."/>
            <person name="Dopson M."/>
        </authorList>
    </citation>
    <scope>NUCLEOTIDE SEQUENCE</scope>
    <source>
        <strain evidence="1">MM171A01633</strain>
    </source>
</reference>
<proteinExistence type="predicted"/>
<evidence type="ECO:0000313" key="1">
    <source>
        <dbReference type="EMBL" id="QJA98689.1"/>
    </source>
</evidence>
<sequence>MTKYITISIPKAIADDMDQIMEDIGYWPSRGAFVREACIEKMEREKEKANR</sequence>
<dbReference type="CDD" id="cd22231">
    <property type="entry name" value="RHH_NikR_HicB-like"/>
    <property type="match status" value="1"/>
</dbReference>
<name>A0A6M3LXF8_9ZZZZ</name>
<organism evidence="1">
    <name type="scientific">viral metagenome</name>
    <dbReference type="NCBI Taxonomy" id="1070528"/>
    <lineage>
        <taxon>unclassified sequences</taxon>
        <taxon>metagenomes</taxon>
        <taxon>organismal metagenomes</taxon>
    </lineage>
</organism>